<dbReference type="Gene3D" id="1.20.140.10">
    <property type="entry name" value="Butyryl-CoA Dehydrogenase, subunit A, domain 3"/>
    <property type="match status" value="1"/>
</dbReference>
<dbReference type="SUPFAM" id="SSF56645">
    <property type="entry name" value="Acyl-CoA dehydrogenase NM domain-like"/>
    <property type="match status" value="1"/>
</dbReference>
<reference evidence="4" key="1">
    <citation type="journal article" date="2019" name="Int. J. Syst. Evol. Microbiol.">
        <title>The Global Catalogue of Microorganisms (GCM) 10K type strain sequencing project: providing services to taxonomists for standard genome sequencing and annotation.</title>
        <authorList>
            <consortium name="The Broad Institute Genomics Platform"/>
            <consortium name="The Broad Institute Genome Sequencing Center for Infectious Disease"/>
            <person name="Wu L."/>
            <person name="Ma J."/>
        </authorList>
    </citation>
    <scope>NUCLEOTIDE SEQUENCE [LARGE SCALE GENOMIC DNA]</scope>
    <source>
        <strain evidence="4">JCM 18542</strain>
    </source>
</reference>
<evidence type="ECO:0000313" key="4">
    <source>
        <dbReference type="Proteomes" id="UP001500839"/>
    </source>
</evidence>
<protein>
    <submittedName>
        <fullName evidence="3">Acyl-CoA dehydrogenase family protein</fullName>
    </submittedName>
</protein>
<dbReference type="InterPro" id="IPR037069">
    <property type="entry name" value="AcylCoA_DH/ox_N_sf"/>
</dbReference>
<dbReference type="InterPro" id="IPR013107">
    <property type="entry name" value="Acyl-CoA_DH_C"/>
</dbReference>
<dbReference type="InterPro" id="IPR036250">
    <property type="entry name" value="AcylCo_DH-like_C"/>
</dbReference>
<dbReference type="Pfam" id="PF08028">
    <property type="entry name" value="Acyl-CoA_dh_2"/>
    <property type="match status" value="1"/>
</dbReference>
<keyword evidence="4" id="KW-1185">Reference proteome</keyword>
<dbReference type="PIRSF" id="PIRSF016578">
    <property type="entry name" value="HsaA"/>
    <property type="match status" value="1"/>
</dbReference>
<keyword evidence="1" id="KW-0560">Oxidoreductase</keyword>
<comment type="caution">
    <text evidence="3">The sequence shown here is derived from an EMBL/GenBank/DDBJ whole genome shotgun (WGS) entry which is preliminary data.</text>
</comment>
<dbReference type="PANTHER" id="PTHR48083">
    <property type="entry name" value="MEDIUM-CHAIN SPECIFIC ACYL-COA DEHYDROGENASE, MITOCHONDRIAL-RELATED"/>
    <property type="match status" value="1"/>
</dbReference>
<proteinExistence type="predicted"/>
<dbReference type="Proteomes" id="UP001500839">
    <property type="component" value="Unassembled WGS sequence"/>
</dbReference>
<dbReference type="PANTHER" id="PTHR48083:SF19">
    <property type="entry name" value="FLAVIN-DEPENDENT MONOOXYGENASE, OXYGENASE SUBUNIT HSAA"/>
    <property type="match status" value="1"/>
</dbReference>
<dbReference type="InterPro" id="IPR009100">
    <property type="entry name" value="AcylCoA_DH/oxidase_NM_dom_sf"/>
</dbReference>
<dbReference type="Gene3D" id="2.40.110.10">
    <property type="entry name" value="Butyryl-CoA Dehydrogenase, subunit A, domain 2"/>
    <property type="match status" value="1"/>
</dbReference>
<accession>A0ABP9CZT4</accession>
<dbReference type="InterPro" id="IPR046373">
    <property type="entry name" value="Acyl-CoA_Oxase/DH_mid-dom_sf"/>
</dbReference>
<dbReference type="SUPFAM" id="SSF47203">
    <property type="entry name" value="Acyl-CoA dehydrogenase C-terminal domain-like"/>
    <property type="match status" value="1"/>
</dbReference>
<name>A0ABP9CZT4_9ACTN</name>
<dbReference type="EMBL" id="BAABKQ010000001">
    <property type="protein sequence ID" value="GAA4822817.1"/>
    <property type="molecule type" value="Genomic_DNA"/>
</dbReference>
<sequence length="410" mass="45092">MVHRVGAGDDTASGGVMGNKVLDYIEEHADELFAQGAEAEKIGKLTDKTVRMLVEADAMRMLQPAEYGGLEYRPRQFAETVMRLASLDPAAGWVLGVCGVHPWQLAYNDKRVREEVWGEDSSIWMASPYMPGGLMVPRGDGTYSFSGNWSFSSGTDHCRWAFLGAMLADGNGVMVQPPQMVHVIVPRGDYEIIDDSWDVVGLRGTGSKDLVVKDAVVPEYRTMTWEDVSEGAGQERSGRTETLYQVPWSAMFPMGITAATVGICEGLLRLAQDYQAERIDANGAQVKDDPYTMYEFGELTADLRAARAELLANADFFWDVTESGRKATFAERAQGRATQVRAAWRAVEAANAIYARCGGNALRMDKPMQRFWRDAQAGIHHAIHSPNTVYHAATLSALGAEPQGPLRKMI</sequence>
<evidence type="ECO:0000256" key="1">
    <source>
        <dbReference type="ARBA" id="ARBA00023002"/>
    </source>
</evidence>
<dbReference type="Gene3D" id="1.10.540.10">
    <property type="entry name" value="Acyl-CoA dehydrogenase/oxidase, N-terminal domain"/>
    <property type="match status" value="1"/>
</dbReference>
<organism evidence="3 4">
    <name type="scientific">Tomitella cavernea</name>
    <dbReference type="NCBI Taxonomy" id="1387982"/>
    <lineage>
        <taxon>Bacteria</taxon>
        <taxon>Bacillati</taxon>
        <taxon>Actinomycetota</taxon>
        <taxon>Actinomycetes</taxon>
        <taxon>Mycobacteriales</taxon>
        <taxon>Tomitella</taxon>
    </lineage>
</organism>
<gene>
    <name evidence="3" type="ORF">GCM10023353_34290</name>
</gene>
<feature type="domain" description="Acyl-CoA dehydrogenase C-terminal" evidence="2">
    <location>
        <begin position="255"/>
        <end position="385"/>
    </location>
</feature>
<evidence type="ECO:0000259" key="2">
    <source>
        <dbReference type="Pfam" id="PF08028"/>
    </source>
</evidence>
<dbReference type="InterPro" id="IPR050741">
    <property type="entry name" value="Acyl-CoA_dehydrogenase"/>
</dbReference>
<evidence type="ECO:0000313" key="3">
    <source>
        <dbReference type="EMBL" id="GAA4822817.1"/>
    </source>
</evidence>